<dbReference type="PANTHER" id="PTHR43880">
    <property type="entry name" value="ALCOHOL DEHYDROGENASE"/>
    <property type="match status" value="1"/>
</dbReference>
<reference evidence="6" key="1">
    <citation type="submission" date="2020-12" db="EMBL/GenBank/DDBJ databases">
        <title>Genomic characterization of non-nitrogen-fixing Frankia strains.</title>
        <authorList>
            <person name="Carlos-Shanley C."/>
            <person name="Guerra T."/>
            <person name="Hahn D."/>
        </authorList>
    </citation>
    <scope>NUCLEOTIDE SEQUENCE</scope>
    <source>
        <strain evidence="6">CN6</strain>
    </source>
</reference>
<name>A0A937RIW7_9ACTN</name>
<keyword evidence="6" id="KW-0560">Oxidoreductase</keyword>
<dbReference type="InterPro" id="IPR013154">
    <property type="entry name" value="ADH-like_N"/>
</dbReference>
<dbReference type="RefSeq" id="WP_203006329.1">
    <property type="nucleotide sequence ID" value="NZ_JADWYU010000035.1"/>
</dbReference>
<evidence type="ECO:0000256" key="3">
    <source>
        <dbReference type="ARBA" id="ARBA00022833"/>
    </source>
</evidence>
<dbReference type="InterPro" id="IPR011032">
    <property type="entry name" value="GroES-like_sf"/>
</dbReference>
<dbReference type="InterPro" id="IPR020843">
    <property type="entry name" value="ER"/>
</dbReference>
<evidence type="ECO:0000256" key="4">
    <source>
        <dbReference type="ARBA" id="ARBA00023027"/>
    </source>
</evidence>
<keyword evidence="4" id="KW-0520">NAD</keyword>
<dbReference type="PANTHER" id="PTHR43880:SF12">
    <property type="entry name" value="ALCOHOL DEHYDROGENASE CLASS-3"/>
    <property type="match status" value="1"/>
</dbReference>
<dbReference type="Gene3D" id="3.40.50.720">
    <property type="entry name" value="NAD(P)-binding Rossmann-like Domain"/>
    <property type="match status" value="1"/>
</dbReference>
<gene>
    <name evidence="6" type="ORF">I7412_39270</name>
</gene>
<dbReference type="GO" id="GO:0046294">
    <property type="term" value="P:formaldehyde catabolic process"/>
    <property type="evidence" value="ECO:0007669"/>
    <property type="project" value="TreeGrafter"/>
</dbReference>
<evidence type="ECO:0000259" key="5">
    <source>
        <dbReference type="SMART" id="SM00829"/>
    </source>
</evidence>
<dbReference type="SUPFAM" id="SSF51735">
    <property type="entry name" value="NAD(P)-binding Rossmann-fold domains"/>
    <property type="match status" value="1"/>
</dbReference>
<evidence type="ECO:0000313" key="6">
    <source>
        <dbReference type="EMBL" id="MBL7633093.1"/>
    </source>
</evidence>
<dbReference type="InterPro" id="IPR013149">
    <property type="entry name" value="ADH-like_C"/>
</dbReference>
<evidence type="ECO:0000256" key="1">
    <source>
        <dbReference type="ARBA" id="ARBA00008072"/>
    </source>
</evidence>
<evidence type="ECO:0000256" key="2">
    <source>
        <dbReference type="ARBA" id="ARBA00022723"/>
    </source>
</evidence>
<dbReference type="InterPro" id="IPR023921">
    <property type="entry name" value="ADH_Zn_actinomycetes"/>
</dbReference>
<dbReference type="CDD" id="cd08279">
    <property type="entry name" value="Zn_ADH_class_III"/>
    <property type="match status" value="1"/>
</dbReference>
<dbReference type="Proteomes" id="UP000604475">
    <property type="component" value="Unassembled WGS sequence"/>
</dbReference>
<dbReference type="InterPro" id="IPR036291">
    <property type="entry name" value="NAD(P)-bd_dom_sf"/>
</dbReference>
<organism evidence="6 7">
    <name type="scientific">Frankia nepalensis</name>
    <dbReference type="NCBI Taxonomy" id="1836974"/>
    <lineage>
        <taxon>Bacteria</taxon>
        <taxon>Bacillati</taxon>
        <taxon>Actinomycetota</taxon>
        <taxon>Actinomycetes</taxon>
        <taxon>Frankiales</taxon>
        <taxon>Frankiaceae</taxon>
        <taxon>Frankia</taxon>
    </lineage>
</organism>
<sequence>MLTKAAVLFEQPGRWETTEVELEPPRQDELLVQMVAGGLCHSDDHIATGDLPAPRGAFPTAGGHEGAGVVVEVGPDTPGWEVGDHVVLSFLPTCGRCRWCSSGMQNLCDNGALVLAGIRPDGSKRMRLPDGTPVGQGAGVSTFSQYSTVSVKSAVKIPNDIPLEVACLTSCGVPTGWGAAVNSANVRVGDVVVVMGVGGIGMNAVQGAAHAGASVVIAVDPVEMKRTTSLKLGATHAVATMAEATDIAKSFTNGQGADSCIICVGVTRPEQIAQGVDAIRKAGTCVMVGMGSAAEDVGIPVSVRHLVLFQKRLQGALFGACNPTRDIPALLELYRQGRLRLDEIITTHYTLDQINEGYEDMRSGKNIRGVVVHAH</sequence>
<keyword evidence="7" id="KW-1185">Reference proteome</keyword>
<protein>
    <submittedName>
        <fullName evidence="6">NDMA-dependent alcohol dehydrogenase</fullName>
        <ecNumber evidence="6">1.1.99.36</ecNumber>
    </submittedName>
</protein>
<feature type="domain" description="Enoyl reductase (ER)" evidence="5">
    <location>
        <begin position="13"/>
        <end position="372"/>
    </location>
</feature>
<dbReference type="SUPFAM" id="SSF50129">
    <property type="entry name" value="GroES-like"/>
    <property type="match status" value="2"/>
</dbReference>
<dbReference type="Pfam" id="PF00107">
    <property type="entry name" value="ADH_zinc_N"/>
    <property type="match status" value="1"/>
</dbReference>
<comment type="caution">
    <text evidence="6">The sequence shown here is derived from an EMBL/GenBank/DDBJ whole genome shotgun (WGS) entry which is preliminary data.</text>
</comment>
<dbReference type="GO" id="GO:0051903">
    <property type="term" value="F:S-(hydroxymethyl)glutathione dehydrogenase [NAD(P)+] activity"/>
    <property type="evidence" value="ECO:0007669"/>
    <property type="project" value="TreeGrafter"/>
</dbReference>
<dbReference type="SMART" id="SM00829">
    <property type="entry name" value="PKS_ER"/>
    <property type="match status" value="1"/>
</dbReference>
<dbReference type="GO" id="GO:0005829">
    <property type="term" value="C:cytosol"/>
    <property type="evidence" value="ECO:0007669"/>
    <property type="project" value="TreeGrafter"/>
</dbReference>
<accession>A0A937RIW7</accession>
<proteinExistence type="inferred from homology"/>
<keyword evidence="2" id="KW-0479">Metal-binding</keyword>
<evidence type="ECO:0000313" key="7">
    <source>
        <dbReference type="Proteomes" id="UP000604475"/>
    </source>
</evidence>
<dbReference type="AlphaFoldDB" id="A0A937RIW7"/>
<dbReference type="EC" id="1.1.99.36" evidence="6"/>
<comment type="similarity">
    <text evidence="1">Belongs to the zinc-containing alcohol dehydrogenase family.</text>
</comment>
<dbReference type="Pfam" id="PF08240">
    <property type="entry name" value="ADH_N"/>
    <property type="match status" value="1"/>
</dbReference>
<dbReference type="NCBIfam" id="TIGR03989">
    <property type="entry name" value="Rxyl_3153"/>
    <property type="match status" value="1"/>
</dbReference>
<dbReference type="EMBL" id="JAEACQ010000370">
    <property type="protein sequence ID" value="MBL7633093.1"/>
    <property type="molecule type" value="Genomic_DNA"/>
</dbReference>
<dbReference type="Gene3D" id="3.90.180.10">
    <property type="entry name" value="Medium-chain alcohol dehydrogenases, catalytic domain"/>
    <property type="match status" value="1"/>
</dbReference>
<dbReference type="GO" id="GO:0008270">
    <property type="term" value="F:zinc ion binding"/>
    <property type="evidence" value="ECO:0007669"/>
    <property type="project" value="TreeGrafter"/>
</dbReference>
<keyword evidence="3" id="KW-0862">Zinc</keyword>